<reference evidence="9 10" key="1">
    <citation type="submission" date="2015-03" db="EMBL/GenBank/DDBJ databases">
        <authorList>
            <person name="Radwan O."/>
            <person name="Al-Naeli F.A."/>
            <person name="Rendon G.A."/>
            <person name="Fields C."/>
        </authorList>
    </citation>
    <scope>NUCLEOTIDE SEQUENCE [LARGE SCALE GENOMIC DNA]</scope>
    <source>
        <strain evidence="9">CR-DP1</strain>
    </source>
</reference>
<gene>
    <name evidence="9" type="ORF">TD95_003688</name>
</gene>
<keyword evidence="3" id="KW-0677">Repeat</keyword>
<evidence type="ECO:0000259" key="8">
    <source>
        <dbReference type="Pfam" id="PF04082"/>
    </source>
</evidence>
<evidence type="ECO:0000313" key="10">
    <source>
        <dbReference type="Proteomes" id="UP000033483"/>
    </source>
</evidence>
<evidence type="ECO:0000256" key="4">
    <source>
        <dbReference type="ARBA" id="ARBA00022771"/>
    </source>
</evidence>
<feature type="region of interest" description="Disordered" evidence="7">
    <location>
        <begin position="598"/>
        <end position="619"/>
    </location>
</feature>
<feature type="compositionally biased region" description="Low complexity" evidence="7">
    <location>
        <begin position="67"/>
        <end position="77"/>
    </location>
</feature>
<accession>A0A0F4Z9I2</accession>
<keyword evidence="4" id="KW-0863">Zinc-finger</keyword>
<dbReference type="GO" id="GO:0006351">
    <property type="term" value="P:DNA-templated transcription"/>
    <property type="evidence" value="ECO:0007669"/>
    <property type="project" value="InterPro"/>
</dbReference>
<evidence type="ECO:0000256" key="7">
    <source>
        <dbReference type="SAM" id="MobiDB-lite"/>
    </source>
</evidence>
<dbReference type="InterPro" id="IPR007219">
    <property type="entry name" value="XnlR_reg_dom"/>
</dbReference>
<dbReference type="GO" id="GO:0000978">
    <property type="term" value="F:RNA polymerase II cis-regulatory region sequence-specific DNA binding"/>
    <property type="evidence" value="ECO:0007669"/>
    <property type="project" value="InterPro"/>
</dbReference>
<keyword evidence="2" id="KW-0479">Metal-binding</keyword>
<sequence length="696" mass="77045">MPLAQGQPPEDPAQNFGMWLFDSNMTAAYGLNPSSFVDSGLESTFNNALSYDRESSRASRSQFDAVSSPGLSLPGPSADEHTEDNFSDARRAQLVEYFWQFYRVDSRRQEAVSHIMREADDGDIHALRKDVLKDFLREYWTSLALRMPIIHQPTFSINGCPTLLLVAMMALGAASISLREPNFIDYTAFSDMLIEGVRWEILRSEDATPPVALWVAQALLLVELYEKMYSTRRLHERAHIHHSITLNLLRRGSPLIGRSGSETPPPGSPRMAGIFGNTGGGGNGPVADGNRSWWLRWAETEAMHRVVFTAFMMDIIHACMFGHIADMQPHEIRLPLPCDDSVWSATSPDQCRKMEATIRMYGVEPVTFLDGLRKTVHTQDVKSHPFARMIIMSGLLNVAWHIRRNSLHLNWLDGGASAALSSSSSTAVTVGGKGDPAHFKMVLKAFDTWKASFDQATSSGLAPVGANGPLASASLLYHLAYVSLRVDMIDCQVYAGVRRLLGRKVSARDYQNAVGRIKIWARDDATRQAILHAFKLLHSVLDTRRPGGGGNLLGGPYARGRVYSVREDPDPHRPWIMYFATISIWAFVRVYPVRHVPTPQPQPAASVPNRSVGAGTSTGRLSQFQDTKLLESTVEYLAGVARLQELTVADAEGLGNGVARLLETMQKLLGEARSELLLEAKDRLQICREVLYSSTG</sequence>
<organism evidence="9 10">
    <name type="scientific">Thielaviopsis punctulata</name>
    <dbReference type="NCBI Taxonomy" id="72032"/>
    <lineage>
        <taxon>Eukaryota</taxon>
        <taxon>Fungi</taxon>
        <taxon>Dikarya</taxon>
        <taxon>Ascomycota</taxon>
        <taxon>Pezizomycotina</taxon>
        <taxon>Sordariomycetes</taxon>
        <taxon>Hypocreomycetidae</taxon>
        <taxon>Microascales</taxon>
        <taxon>Ceratocystidaceae</taxon>
        <taxon>Thielaviopsis</taxon>
    </lineage>
</organism>
<comment type="caution">
    <text evidence="9">The sequence shown here is derived from an EMBL/GenBank/DDBJ whole genome shotgun (WGS) entry which is preliminary data.</text>
</comment>
<dbReference type="Proteomes" id="UP000033483">
    <property type="component" value="Unassembled WGS sequence"/>
</dbReference>
<evidence type="ECO:0000256" key="1">
    <source>
        <dbReference type="ARBA" id="ARBA00004123"/>
    </source>
</evidence>
<feature type="region of interest" description="Disordered" evidence="7">
    <location>
        <begin position="257"/>
        <end position="284"/>
    </location>
</feature>
<dbReference type="InterPro" id="IPR051059">
    <property type="entry name" value="VerF-like"/>
</dbReference>
<evidence type="ECO:0000256" key="6">
    <source>
        <dbReference type="ARBA" id="ARBA00023242"/>
    </source>
</evidence>
<evidence type="ECO:0000256" key="3">
    <source>
        <dbReference type="ARBA" id="ARBA00022737"/>
    </source>
</evidence>
<protein>
    <recommendedName>
        <fullName evidence="8">Xylanolytic transcriptional activator regulatory domain-containing protein</fullName>
    </recommendedName>
</protein>
<proteinExistence type="predicted"/>
<dbReference type="GO" id="GO:0000981">
    <property type="term" value="F:DNA-binding transcription factor activity, RNA polymerase II-specific"/>
    <property type="evidence" value="ECO:0007669"/>
    <property type="project" value="InterPro"/>
</dbReference>
<evidence type="ECO:0000256" key="5">
    <source>
        <dbReference type="ARBA" id="ARBA00022833"/>
    </source>
</evidence>
<dbReference type="PANTHER" id="PTHR40626">
    <property type="entry name" value="MIP31509P"/>
    <property type="match status" value="1"/>
</dbReference>
<dbReference type="GO" id="GO:0008270">
    <property type="term" value="F:zinc ion binding"/>
    <property type="evidence" value="ECO:0007669"/>
    <property type="project" value="UniProtKB-KW"/>
</dbReference>
<feature type="region of interest" description="Disordered" evidence="7">
    <location>
        <begin position="63"/>
        <end position="84"/>
    </location>
</feature>
<evidence type="ECO:0000256" key="2">
    <source>
        <dbReference type="ARBA" id="ARBA00022723"/>
    </source>
</evidence>
<evidence type="ECO:0000313" key="9">
    <source>
        <dbReference type="EMBL" id="KKA26553.1"/>
    </source>
</evidence>
<dbReference type="OrthoDB" id="1405595at2759"/>
<dbReference type="EMBL" id="LAEV01002105">
    <property type="protein sequence ID" value="KKA26553.1"/>
    <property type="molecule type" value="Genomic_DNA"/>
</dbReference>
<keyword evidence="6" id="KW-0539">Nucleus</keyword>
<keyword evidence="5" id="KW-0862">Zinc</keyword>
<dbReference type="AlphaFoldDB" id="A0A0F4Z9I2"/>
<keyword evidence="10" id="KW-1185">Reference proteome</keyword>
<comment type="subcellular location">
    <subcellularLocation>
        <location evidence="1">Nucleus</location>
    </subcellularLocation>
</comment>
<dbReference type="CDD" id="cd12148">
    <property type="entry name" value="fungal_TF_MHR"/>
    <property type="match status" value="1"/>
</dbReference>
<dbReference type="GO" id="GO:0005634">
    <property type="term" value="C:nucleus"/>
    <property type="evidence" value="ECO:0007669"/>
    <property type="project" value="UniProtKB-SubCell"/>
</dbReference>
<dbReference type="PANTHER" id="PTHR40626:SF11">
    <property type="entry name" value="ZINC FINGER PROTEIN YPR022C"/>
    <property type="match status" value="1"/>
</dbReference>
<dbReference type="Pfam" id="PF04082">
    <property type="entry name" value="Fungal_trans"/>
    <property type="match status" value="1"/>
</dbReference>
<name>A0A0F4Z9I2_9PEZI</name>
<feature type="domain" description="Xylanolytic transcriptional activator regulatory" evidence="8">
    <location>
        <begin position="137"/>
        <end position="412"/>
    </location>
</feature>
<dbReference type="GO" id="GO:0000785">
    <property type="term" value="C:chromatin"/>
    <property type="evidence" value="ECO:0007669"/>
    <property type="project" value="TreeGrafter"/>
</dbReference>